<feature type="compositionally biased region" description="Acidic residues" evidence="1">
    <location>
        <begin position="29"/>
        <end position="39"/>
    </location>
</feature>
<evidence type="ECO:0000313" key="3">
    <source>
        <dbReference type="EMBL" id="VFT99656.1"/>
    </source>
</evidence>
<dbReference type="EMBL" id="VJMH01007223">
    <property type="protein sequence ID" value="KAF0684979.1"/>
    <property type="molecule type" value="Genomic_DNA"/>
</dbReference>
<organism evidence="3 4">
    <name type="scientific">Aphanomyces stellatus</name>
    <dbReference type="NCBI Taxonomy" id="120398"/>
    <lineage>
        <taxon>Eukaryota</taxon>
        <taxon>Sar</taxon>
        <taxon>Stramenopiles</taxon>
        <taxon>Oomycota</taxon>
        <taxon>Saprolegniomycetes</taxon>
        <taxon>Saprolegniales</taxon>
        <taxon>Verrucalvaceae</taxon>
        <taxon>Aphanomyces</taxon>
    </lineage>
</organism>
<feature type="region of interest" description="Disordered" evidence="1">
    <location>
        <begin position="29"/>
        <end position="57"/>
    </location>
</feature>
<gene>
    <name evidence="3" type="primary">Aste57867_23008</name>
    <name evidence="2" type="ORF">As57867_022937</name>
    <name evidence="3" type="ORF">ASTE57867_23008</name>
</gene>
<evidence type="ECO:0000256" key="1">
    <source>
        <dbReference type="SAM" id="MobiDB-lite"/>
    </source>
</evidence>
<accession>A0A485LM25</accession>
<evidence type="ECO:0000313" key="2">
    <source>
        <dbReference type="EMBL" id="KAF0684979.1"/>
    </source>
</evidence>
<proteinExistence type="predicted"/>
<reference evidence="2" key="2">
    <citation type="submission" date="2019-06" db="EMBL/GenBank/DDBJ databases">
        <title>Genomics analysis of Aphanomyces spp. identifies a new class of oomycete effector associated with host adaptation.</title>
        <authorList>
            <person name="Gaulin E."/>
        </authorList>
    </citation>
    <scope>NUCLEOTIDE SEQUENCE</scope>
    <source>
        <strain evidence="2">CBS 578.67</strain>
    </source>
</reference>
<evidence type="ECO:0000313" key="4">
    <source>
        <dbReference type="Proteomes" id="UP000332933"/>
    </source>
</evidence>
<reference evidence="3 4" key="1">
    <citation type="submission" date="2019-03" db="EMBL/GenBank/DDBJ databases">
        <authorList>
            <person name="Gaulin E."/>
            <person name="Dumas B."/>
        </authorList>
    </citation>
    <scope>NUCLEOTIDE SEQUENCE [LARGE SCALE GENOMIC DNA]</scope>
    <source>
        <strain evidence="3">CBS 568.67</strain>
    </source>
</reference>
<dbReference type="OrthoDB" id="116220at2759"/>
<feature type="compositionally biased region" description="Basic and acidic residues" evidence="1">
    <location>
        <begin position="274"/>
        <end position="284"/>
    </location>
</feature>
<dbReference type="EMBL" id="CAADRA010007249">
    <property type="protein sequence ID" value="VFT99656.1"/>
    <property type="molecule type" value="Genomic_DNA"/>
</dbReference>
<name>A0A485LM25_9STRA</name>
<sequence length="284" mass="32212">MPDVDFAGILAKEWNTEKTIWSFRAEEMDETMGNDTSEPEPEHERYSNSVSPVKTERHQEEPSMLLNLFNTIMQRKSGSKLSRKYFALPPLPPPKDDKWFVLVYVLDHLRWRAHNSSRDTPIHTPQADSKPKKRKANEIWWQGDWKCSRCGNHVPLSPLFPSPFDNVPPSTHFPIHTGRRVECKRCKFKRLVTSGCLPVPGLIPGRLTGGFPPTELPFKTPATPSPLTFAYLPLTIRPFDEISPLDGATDAHLSIFDKFGLYESSNSSTESDGSSDHVPDRSDE</sequence>
<dbReference type="AlphaFoldDB" id="A0A485LM25"/>
<protein>
    <submittedName>
        <fullName evidence="3">Aste57867_23008 protein</fullName>
    </submittedName>
</protein>
<dbReference type="Proteomes" id="UP000332933">
    <property type="component" value="Unassembled WGS sequence"/>
</dbReference>
<keyword evidence="4" id="KW-1185">Reference proteome</keyword>
<feature type="region of interest" description="Disordered" evidence="1">
    <location>
        <begin position="263"/>
        <end position="284"/>
    </location>
</feature>